<reference evidence="1" key="1">
    <citation type="submission" date="2023-01" db="EMBL/GenBank/DDBJ databases">
        <authorList>
            <person name="Van Ghelder C."/>
            <person name="Rancurel C."/>
        </authorList>
    </citation>
    <scope>NUCLEOTIDE SEQUENCE</scope>
    <source>
        <strain evidence="1">CNCM I-4278</strain>
    </source>
</reference>
<evidence type="ECO:0000313" key="1">
    <source>
        <dbReference type="EMBL" id="CAI6331680.1"/>
    </source>
</evidence>
<dbReference type="EMBL" id="CAOQHR010000003">
    <property type="protein sequence ID" value="CAI6331680.1"/>
    <property type="molecule type" value="Genomic_DNA"/>
</dbReference>
<organism evidence="1 2">
    <name type="scientific">Periconia digitata</name>
    <dbReference type="NCBI Taxonomy" id="1303443"/>
    <lineage>
        <taxon>Eukaryota</taxon>
        <taxon>Fungi</taxon>
        <taxon>Dikarya</taxon>
        <taxon>Ascomycota</taxon>
        <taxon>Pezizomycotina</taxon>
        <taxon>Dothideomycetes</taxon>
        <taxon>Pleosporomycetidae</taxon>
        <taxon>Pleosporales</taxon>
        <taxon>Massarineae</taxon>
        <taxon>Periconiaceae</taxon>
        <taxon>Periconia</taxon>
    </lineage>
</organism>
<keyword evidence="2" id="KW-1185">Reference proteome</keyword>
<proteinExistence type="predicted"/>
<name>A0A9W4UB28_9PLEO</name>
<gene>
    <name evidence="1" type="ORF">PDIGIT_LOCUS4706</name>
</gene>
<dbReference type="Proteomes" id="UP001152607">
    <property type="component" value="Unassembled WGS sequence"/>
</dbReference>
<sequence>MNDKYTKQQEISRICIAVDRGFFCVMYACSWLCIQRYIHTYGDVAPAVF</sequence>
<accession>A0A9W4UB28</accession>
<protein>
    <submittedName>
        <fullName evidence="1">Uncharacterized protein</fullName>
    </submittedName>
</protein>
<comment type="caution">
    <text evidence="1">The sequence shown here is derived from an EMBL/GenBank/DDBJ whole genome shotgun (WGS) entry which is preliminary data.</text>
</comment>
<dbReference type="AlphaFoldDB" id="A0A9W4UB28"/>
<evidence type="ECO:0000313" key="2">
    <source>
        <dbReference type="Proteomes" id="UP001152607"/>
    </source>
</evidence>